<organism evidence="1 2">
    <name type="scientific">Candidatus Komeilibacteria bacterium RIFCSPLOWO2_01_FULL_52_15</name>
    <dbReference type="NCBI Taxonomy" id="1798551"/>
    <lineage>
        <taxon>Bacteria</taxon>
        <taxon>Candidatus Komeiliibacteriota</taxon>
    </lineage>
</organism>
<dbReference type="AlphaFoldDB" id="A0A1G2BQY3"/>
<dbReference type="Proteomes" id="UP000178248">
    <property type="component" value="Unassembled WGS sequence"/>
</dbReference>
<evidence type="ECO:0000313" key="2">
    <source>
        <dbReference type="Proteomes" id="UP000178248"/>
    </source>
</evidence>
<gene>
    <name evidence="1" type="ORF">A3B30_02425</name>
</gene>
<sequence>MKKLNYTSVSAITVGILVVLMSMPVLGIDAGHAAPNPNAKGKLEISALPLSNNETPNNTQNITLGKLQLSVTGRPVTISELVLDMELTLSASSAANLSDITSVTLSDQAGQLVSGPFDALNGSVHLTDPFTVPVGDFIYFLRGNVSRDLETGDTLRIQLDPRKVLASVQTLPHKSFLVSELVFRAASLVVSMAPTPLSQGVATGTAQFHAADMIFDASTSGHDARITQITLTLRTMSPAYPANIQNCNFYDTGVLIPIASRTIIYSGTGATAGGSASSINSFFPGIMVARGNVKTIGVRCDIGPVAGGSFSIGIEANGVIALDQSASTIEETIIPSTGQDMVIGL</sequence>
<name>A0A1G2BQY3_9BACT</name>
<proteinExistence type="predicted"/>
<evidence type="ECO:0000313" key="1">
    <source>
        <dbReference type="EMBL" id="OGY90760.1"/>
    </source>
</evidence>
<comment type="caution">
    <text evidence="1">The sequence shown here is derived from an EMBL/GenBank/DDBJ whole genome shotgun (WGS) entry which is preliminary data.</text>
</comment>
<dbReference type="EMBL" id="MHKM01000036">
    <property type="protein sequence ID" value="OGY90760.1"/>
    <property type="molecule type" value="Genomic_DNA"/>
</dbReference>
<accession>A0A1G2BQY3</accession>
<protein>
    <submittedName>
        <fullName evidence="1">Uncharacterized protein</fullName>
    </submittedName>
</protein>
<reference evidence="1 2" key="1">
    <citation type="journal article" date="2016" name="Nat. Commun.">
        <title>Thousands of microbial genomes shed light on interconnected biogeochemical processes in an aquifer system.</title>
        <authorList>
            <person name="Anantharaman K."/>
            <person name="Brown C.T."/>
            <person name="Hug L.A."/>
            <person name="Sharon I."/>
            <person name="Castelle C.J."/>
            <person name="Probst A.J."/>
            <person name="Thomas B.C."/>
            <person name="Singh A."/>
            <person name="Wilkins M.J."/>
            <person name="Karaoz U."/>
            <person name="Brodie E.L."/>
            <person name="Williams K.H."/>
            <person name="Hubbard S.S."/>
            <person name="Banfield J.F."/>
        </authorList>
    </citation>
    <scope>NUCLEOTIDE SEQUENCE [LARGE SCALE GENOMIC DNA]</scope>
</reference>